<evidence type="ECO:0000313" key="1">
    <source>
        <dbReference type="EMBL" id="AJE81569.1"/>
    </source>
</evidence>
<sequence>MTMRPRPPALLSLAELHDWLLEHHDDTVDADRLPAIRTELEQLGARDVPGAVIELGCYRGAMALWMRAVLDATGQHQRPVHVYDSFQGLPERGEKDPDLFEAGYLRAEPEQVLALHDRWGRTPPVIHPGWFHETLPDQLPVEIAFAYLDGDYYDSIHTCLTACVPRMAPGGTLIVDDYADLEANPKAWNGLPGVKAACEDYFRVPSPLEVIAGAGDLAFGRYTAPAEGTDQ</sequence>
<organism evidence="1 2">
    <name type="scientific">Streptomyces albus (strain ATCC 21838 / DSM 41398 / FERM P-419 / JCM 4703 / NBRC 107858)</name>
    <dbReference type="NCBI Taxonomy" id="1081613"/>
    <lineage>
        <taxon>Bacteria</taxon>
        <taxon>Bacillati</taxon>
        <taxon>Actinomycetota</taxon>
        <taxon>Actinomycetes</taxon>
        <taxon>Kitasatosporales</taxon>
        <taxon>Streptomycetaceae</taxon>
        <taxon>Streptomyces</taxon>
    </lineage>
</organism>
<dbReference type="PANTHER" id="PTHR40036:SF1">
    <property type="entry name" value="MACROCIN O-METHYLTRANSFERASE"/>
    <property type="match status" value="1"/>
</dbReference>
<dbReference type="InterPro" id="IPR008884">
    <property type="entry name" value="TylF_MeTrfase"/>
</dbReference>
<protein>
    <submittedName>
        <fullName evidence="1">Putative O-methyltransferase</fullName>
    </submittedName>
</protein>
<evidence type="ECO:0000313" key="2">
    <source>
        <dbReference type="Proteomes" id="UP000031523"/>
    </source>
</evidence>
<dbReference type="EMBL" id="CP010519">
    <property type="protein sequence ID" value="AJE81569.1"/>
    <property type="molecule type" value="Genomic_DNA"/>
</dbReference>
<dbReference type="AlphaFoldDB" id="A0A0B5EJ94"/>
<dbReference type="GO" id="GO:0032259">
    <property type="term" value="P:methylation"/>
    <property type="evidence" value="ECO:0007669"/>
    <property type="project" value="UniProtKB-KW"/>
</dbReference>
<dbReference type="PANTHER" id="PTHR40036">
    <property type="entry name" value="MACROCIN O-METHYLTRANSFERASE"/>
    <property type="match status" value="1"/>
</dbReference>
<proteinExistence type="predicted"/>
<dbReference type="GO" id="GO:0008168">
    <property type="term" value="F:methyltransferase activity"/>
    <property type="evidence" value="ECO:0007669"/>
    <property type="project" value="UniProtKB-KW"/>
</dbReference>
<keyword evidence="1" id="KW-0808">Transferase</keyword>
<dbReference type="Proteomes" id="UP000031523">
    <property type="component" value="Chromosome"/>
</dbReference>
<dbReference type="Pfam" id="PF05711">
    <property type="entry name" value="TylF"/>
    <property type="match status" value="1"/>
</dbReference>
<dbReference type="SUPFAM" id="SSF53335">
    <property type="entry name" value="S-adenosyl-L-methionine-dependent methyltransferases"/>
    <property type="match status" value="1"/>
</dbReference>
<keyword evidence="1" id="KW-0489">Methyltransferase</keyword>
<name>A0A0B5EJ94_STRA4</name>
<keyword evidence="2" id="KW-1185">Reference proteome</keyword>
<gene>
    <name evidence="1" type="ORF">SLNWT_1193</name>
</gene>
<dbReference type="KEGG" id="sals:SLNWT_1193"/>
<dbReference type="Gene3D" id="3.40.50.150">
    <property type="entry name" value="Vaccinia Virus protein VP39"/>
    <property type="match status" value="1"/>
</dbReference>
<accession>A0A0B5EJ94</accession>
<dbReference type="InterPro" id="IPR029063">
    <property type="entry name" value="SAM-dependent_MTases_sf"/>
</dbReference>
<reference evidence="1 2" key="1">
    <citation type="submission" date="2015-01" db="EMBL/GenBank/DDBJ databases">
        <title>Enhanced salinomycin production by adjusting the supply of polyketide extender units in Streptomyce albus DSM 41398.</title>
        <authorList>
            <person name="Lu C."/>
        </authorList>
    </citation>
    <scope>NUCLEOTIDE SEQUENCE [LARGE SCALE GENOMIC DNA]</scope>
    <source>
        <strain evidence="2">ATCC 21838 / DSM 41398 / FERM P-419 / JCM 4703 / NBRC 107858</strain>
    </source>
</reference>